<dbReference type="EMBL" id="JAUHJR010000004">
    <property type="protein sequence ID" value="MDN4162191.1"/>
    <property type="molecule type" value="Genomic_DNA"/>
</dbReference>
<dbReference type="Proteomes" id="UP001168537">
    <property type="component" value="Unassembled WGS sequence"/>
</dbReference>
<feature type="domain" description="AbiEi antitoxin N-terminal" evidence="1">
    <location>
        <begin position="5"/>
        <end position="49"/>
    </location>
</feature>
<evidence type="ECO:0000259" key="1">
    <source>
        <dbReference type="Pfam" id="PF13338"/>
    </source>
</evidence>
<keyword evidence="3" id="KW-1185">Reference proteome</keyword>
<name>A0ABT8EW46_9ACTN</name>
<accession>A0ABT8EW46</accession>
<gene>
    <name evidence="2" type="ORF">QWY29_12575</name>
</gene>
<dbReference type="RefSeq" id="WP_300961344.1">
    <property type="nucleotide sequence ID" value="NZ_JAUHJR010000004.1"/>
</dbReference>
<comment type="caution">
    <text evidence="2">The sequence shown here is derived from an EMBL/GenBank/DDBJ whole genome shotgun (WGS) entry which is preliminary data.</text>
</comment>
<dbReference type="Pfam" id="PF13338">
    <property type="entry name" value="AbiEi_4"/>
    <property type="match status" value="1"/>
</dbReference>
<reference evidence="2" key="1">
    <citation type="submission" date="2023-06" db="EMBL/GenBank/DDBJ databases">
        <title>Draft genome sequence of Nocardioides sp. SOB72.</title>
        <authorList>
            <person name="Zhang G."/>
        </authorList>
    </citation>
    <scope>NUCLEOTIDE SEQUENCE</scope>
    <source>
        <strain evidence="2">SOB72</strain>
    </source>
</reference>
<proteinExistence type="predicted"/>
<dbReference type="InterPro" id="IPR025159">
    <property type="entry name" value="AbiEi_N"/>
</dbReference>
<sequence length="313" mass="35528">MDPMRVLAEEIGFFTRAQARSAGYADRDVTRMVRQRLWRRFRRGYYTFTDLWDAMDPVGRHRVRSRAVLDSLGDRVALSHVSGVVEHGVDVWDVDLTRVHVTRLDGGPGRIEGDVVHHEGFCAQDEVLVRNGRLVLPPDRCVLEAGSRTDNERALVMMDSLLRGGLVEHAELFARFELMARWPYVQHLHVVVRMADGRAESVGESRGRYLFWRHGLPAPELQYAVRDSDGVLVATTDWGWPGHGVLGEFDGRTKYGRLLRPGQDPGSVVFAEKQREDLAREVSGMGMIRLVWSDYDRPGSTVTRVRRALRLTG</sequence>
<evidence type="ECO:0000313" key="2">
    <source>
        <dbReference type="EMBL" id="MDN4162191.1"/>
    </source>
</evidence>
<organism evidence="2 3">
    <name type="scientific">Nocardioides abyssi</name>
    <dbReference type="NCBI Taxonomy" id="3058370"/>
    <lineage>
        <taxon>Bacteria</taxon>
        <taxon>Bacillati</taxon>
        <taxon>Actinomycetota</taxon>
        <taxon>Actinomycetes</taxon>
        <taxon>Propionibacteriales</taxon>
        <taxon>Nocardioidaceae</taxon>
        <taxon>Nocardioides</taxon>
    </lineage>
</organism>
<evidence type="ECO:0000313" key="3">
    <source>
        <dbReference type="Proteomes" id="UP001168537"/>
    </source>
</evidence>
<protein>
    <recommendedName>
        <fullName evidence="1">AbiEi antitoxin N-terminal domain-containing protein</fullName>
    </recommendedName>
</protein>